<feature type="domain" description="SLBB" evidence="19">
    <location>
        <begin position="167"/>
        <end position="243"/>
    </location>
</feature>
<feature type="coiled-coil region" evidence="15">
    <location>
        <begin position="516"/>
        <end position="543"/>
    </location>
</feature>
<comment type="subcellular location">
    <subcellularLocation>
        <location evidence="1">Cell outer membrane</location>
        <topology evidence="1">Multi-pass membrane protein</topology>
    </subcellularLocation>
</comment>
<keyword evidence="14" id="KW-0449">Lipoprotein</keyword>
<reference evidence="20 21" key="1">
    <citation type="submission" date="2020-03" db="EMBL/GenBank/DDBJ databases">
        <title>Genome sequence of strain Massilia sp. TW-1.</title>
        <authorList>
            <person name="Chaudhary D.K."/>
        </authorList>
    </citation>
    <scope>NUCLEOTIDE SEQUENCE [LARGE SCALE GENOMIC DNA]</scope>
    <source>
        <strain evidence="20 21">TW-1</strain>
    </source>
</reference>
<keyword evidence="8" id="KW-0625">Polysaccharide transport</keyword>
<evidence type="ECO:0000259" key="18">
    <source>
        <dbReference type="Pfam" id="PF10531"/>
    </source>
</evidence>
<dbReference type="InterPro" id="IPR019554">
    <property type="entry name" value="Soluble_ligand-bd"/>
</dbReference>
<comment type="caution">
    <text evidence="20">The sequence shown here is derived from an EMBL/GenBank/DDBJ whole genome shotgun (WGS) entry which is preliminary data.</text>
</comment>
<evidence type="ECO:0000256" key="5">
    <source>
        <dbReference type="ARBA" id="ARBA00022597"/>
    </source>
</evidence>
<keyword evidence="10" id="KW-0626">Porin</keyword>
<dbReference type="EMBL" id="JAAQOM010000004">
    <property type="protein sequence ID" value="NIA53710.1"/>
    <property type="molecule type" value="Genomic_DNA"/>
</dbReference>
<evidence type="ECO:0000256" key="12">
    <source>
        <dbReference type="ARBA" id="ARBA00023139"/>
    </source>
</evidence>
<dbReference type="Pfam" id="PF10531">
    <property type="entry name" value="SLBB"/>
    <property type="match status" value="2"/>
</dbReference>
<keyword evidence="7" id="KW-0732">Signal</keyword>
<evidence type="ECO:0000256" key="11">
    <source>
        <dbReference type="ARBA" id="ARBA00023136"/>
    </source>
</evidence>
<dbReference type="Proteomes" id="UP000716322">
    <property type="component" value="Unassembled WGS sequence"/>
</dbReference>
<sequence>MNGRVGKERGGDARFDDRLNDRDALHRRNATRLQQNGNFSDEDSQKEPSEFQKFIAENTGKLLPIFGAEFFVNGTATFTPVTNSPVPSDYLLGPGDELMIRGWGTIDIDYRATVDRNGNISIPTIGSVSLAGVKAADAQNVIRAAVGRLYKGVTVNVTFGQLRAMTVYVVGQANRPGTYTVSSLSTLVTALFASGGPNANGSMRHVQVKRGGKVAAELDLYSFIAKGDKSADIKLLDGDTIYIPPAGGFVALTGKVNSPAVYELKNSGETIESLLSFAGGLPVVADPRRVFLERIDPNKSHPRSVEEFALNTEGLRRPLKNGDVLNVTSITPDFSNAVILRGNVDQPVRAPFRQGMRVSDLIPSREYLITRESTERQNNVVATGDSEKDTTEDATKIASHIGKLIDPINWDYAVIERVNRSDLTVKLIPFNLGAVFTNPNGPDNVQLEAGDTVTIFSQEDVAVPVDKRQVFVRVEGEVKVPGVYQMTAGDTLQSLIAKAGGPTGNAYLFGTAFYREEVKKEQEANLQRAADRLETQLRSEQSRQMANLRGLSPTEAAAMTAQFESERRTSEERIARFRKLQPTGRIAFGLDPNDRSFGHLPPVSLQNGDRLVIPSKPAFVHVFGAVNVEASPLWRPNSRVKDYLNMAGTTSDADIDNAFVLRVDGTVVSTDSQGWFFGKVGGIEVMPGDTIVVPEKLDKQTAWTKFTQGAREWTQILANFGLGAAAIKTLKN</sequence>
<keyword evidence="15" id="KW-0175">Coiled coil</keyword>
<dbReference type="InterPro" id="IPR003715">
    <property type="entry name" value="Poly_export_N"/>
</dbReference>
<dbReference type="InterPro" id="IPR054765">
    <property type="entry name" value="SLBB_dom"/>
</dbReference>
<evidence type="ECO:0000256" key="4">
    <source>
        <dbReference type="ARBA" id="ARBA00022452"/>
    </source>
</evidence>
<feature type="domain" description="Soluble ligand binding" evidence="18">
    <location>
        <begin position="472"/>
        <end position="507"/>
    </location>
</feature>
<keyword evidence="6" id="KW-0812">Transmembrane</keyword>
<evidence type="ECO:0000313" key="20">
    <source>
        <dbReference type="EMBL" id="NIA53710.1"/>
    </source>
</evidence>
<keyword evidence="4" id="KW-1134">Transmembrane beta strand</keyword>
<keyword evidence="12" id="KW-0564">Palmitate</keyword>
<evidence type="ECO:0000256" key="15">
    <source>
        <dbReference type="SAM" id="Coils"/>
    </source>
</evidence>
<evidence type="ECO:0000259" key="17">
    <source>
        <dbReference type="Pfam" id="PF02563"/>
    </source>
</evidence>
<feature type="region of interest" description="Disordered" evidence="16">
    <location>
        <begin position="28"/>
        <end position="47"/>
    </location>
</feature>
<evidence type="ECO:0000256" key="9">
    <source>
        <dbReference type="ARBA" id="ARBA00023065"/>
    </source>
</evidence>
<dbReference type="PANTHER" id="PTHR33619:SF3">
    <property type="entry name" value="POLYSACCHARIDE EXPORT PROTEIN GFCE-RELATED"/>
    <property type="match status" value="1"/>
</dbReference>
<dbReference type="Gene3D" id="3.10.560.10">
    <property type="entry name" value="Outer membrane lipoprotein wza domain like"/>
    <property type="match status" value="4"/>
</dbReference>
<dbReference type="InterPro" id="IPR049712">
    <property type="entry name" value="Poly_export"/>
</dbReference>
<organism evidence="20 21">
    <name type="scientific">Telluria antibiotica</name>
    <dbReference type="NCBI Taxonomy" id="2717319"/>
    <lineage>
        <taxon>Bacteria</taxon>
        <taxon>Pseudomonadati</taxon>
        <taxon>Pseudomonadota</taxon>
        <taxon>Betaproteobacteria</taxon>
        <taxon>Burkholderiales</taxon>
        <taxon>Oxalobacteraceae</taxon>
        <taxon>Telluria group</taxon>
        <taxon>Telluria</taxon>
    </lineage>
</organism>
<keyword evidence="9" id="KW-0406">Ion transport</keyword>
<keyword evidence="11" id="KW-0472">Membrane</keyword>
<evidence type="ECO:0000256" key="6">
    <source>
        <dbReference type="ARBA" id="ARBA00022692"/>
    </source>
</evidence>
<evidence type="ECO:0000259" key="19">
    <source>
        <dbReference type="Pfam" id="PF22461"/>
    </source>
</evidence>
<name>A0ABX0PC63_9BURK</name>
<comment type="similarity">
    <text evidence="2">Belongs to the BexD/CtrA/VexA family.</text>
</comment>
<evidence type="ECO:0000256" key="1">
    <source>
        <dbReference type="ARBA" id="ARBA00004571"/>
    </source>
</evidence>
<evidence type="ECO:0000256" key="13">
    <source>
        <dbReference type="ARBA" id="ARBA00023237"/>
    </source>
</evidence>
<evidence type="ECO:0000256" key="14">
    <source>
        <dbReference type="ARBA" id="ARBA00023288"/>
    </source>
</evidence>
<protein>
    <submittedName>
        <fullName evidence="20">Polysaccharide export protein</fullName>
    </submittedName>
</protein>
<evidence type="ECO:0000256" key="10">
    <source>
        <dbReference type="ARBA" id="ARBA00023114"/>
    </source>
</evidence>
<dbReference type="Gene3D" id="3.30.1950.10">
    <property type="entry name" value="wza like domain"/>
    <property type="match status" value="1"/>
</dbReference>
<keyword evidence="5" id="KW-0762">Sugar transport</keyword>
<gene>
    <name evidence="20" type="ORF">HAV22_08585</name>
</gene>
<accession>A0ABX0PC63</accession>
<evidence type="ECO:0000256" key="7">
    <source>
        <dbReference type="ARBA" id="ARBA00022729"/>
    </source>
</evidence>
<evidence type="ECO:0000256" key="8">
    <source>
        <dbReference type="ARBA" id="ARBA00023047"/>
    </source>
</evidence>
<feature type="domain" description="Polysaccharide export protein N-terminal" evidence="17">
    <location>
        <begin position="85"/>
        <end position="158"/>
    </location>
</feature>
<proteinExistence type="inferred from homology"/>
<feature type="domain" description="Soluble ligand binding" evidence="18">
    <location>
        <begin position="250"/>
        <end position="297"/>
    </location>
</feature>
<evidence type="ECO:0000256" key="16">
    <source>
        <dbReference type="SAM" id="MobiDB-lite"/>
    </source>
</evidence>
<evidence type="ECO:0000313" key="21">
    <source>
        <dbReference type="Proteomes" id="UP000716322"/>
    </source>
</evidence>
<keyword evidence="13" id="KW-0998">Cell outer membrane</keyword>
<dbReference type="PANTHER" id="PTHR33619">
    <property type="entry name" value="POLYSACCHARIDE EXPORT PROTEIN GFCE-RELATED"/>
    <property type="match status" value="1"/>
</dbReference>
<keyword evidence="3" id="KW-0813">Transport</keyword>
<keyword evidence="21" id="KW-1185">Reference proteome</keyword>
<dbReference type="Pfam" id="PF02563">
    <property type="entry name" value="Poly_export"/>
    <property type="match status" value="1"/>
</dbReference>
<feature type="region of interest" description="Disordered" evidence="16">
    <location>
        <begin position="1"/>
        <end position="21"/>
    </location>
</feature>
<dbReference type="Pfam" id="PF22461">
    <property type="entry name" value="SLBB_2"/>
    <property type="match status" value="1"/>
</dbReference>
<evidence type="ECO:0000256" key="3">
    <source>
        <dbReference type="ARBA" id="ARBA00022448"/>
    </source>
</evidence>
<evidence type="ECO:0000256" key="2">
    <source>
        <dbReference type="ARBA" id="ARBA00009450"/>
    </source>
</evidence>